<reference evidence="2 3" key="1">
    <citation type="submission" date="2017-11" db="EMBL/GenBank/DDBJ databases">
        <title>Sphingomonas oleivorans sp. nov., isolated from oil-contaminated soil.</title>
        <authorList>
            <person name="Wang L."/>
            <person name="Chen L."/>
        </authorList>
    </citation>
    <scope>NUCLEOTIDE SEQUENCE [LARGE SCALE GENOMIC DNA]</scope>
    <source>
        <strain evidence="2 3">K101</strain>
    </source>
</reference>
<evidence type="ECO:0000259" key="1">
    <source>
        <dbReference type="Pfam" id="PF03869"/>
    </source>
</evidence>
<dbReference type="GO" id="GO:0006355">
    <property type="term" value="P:regulation of DNA-templated transcription"/>
    <property type="evidence" value="ECO:0007669"/>
    <property type="project" value="InterPro"/>
</dbReference>
<dbReference type="InterPro" id="IPR010985">
    <property type="entry name" value="Ribbon_hlx_hlx"/>
</dbReference>
<dbReference type="InterPro" id="IPR013321">
    <property type="entry name" value="Arc_rbn_hlx_hlx"/>
</dbReference>
<feature type="domain" description="Arc-like DNA binding" evidence="1">
    <location>
        <begin position="2"/>
        <end position="43"/>
    </location>
</feature>
<evidence type="ECO:0000313" key="3">
    <source>
        <dbReference type="Proteomes" id="UP000241206"/>
    </source>
</evidence>
<sequence length="106" mass="12001">MARDEPLLRIRVPDELKARLERAKDDNRRSLNAEIRMRLEWSFDAGFDGGAITPVIDQASELEALRAQVRALESKLNAIPADQLQDFTELMQGLKRGEVVVLANKE</sequence>
<dbReference type="InterPro" id="IPR005569">
    <property type="entry name" value="Arc_DNA-bd_dom"/>
</dbReference>
<keyword evidence="3" id="KW-1185">Reference proteome</keyword>
<dbReference type="Proteomes" id="UP000241206">
    <property type="component" value="Unassembled WGS sequence"/>
</dbReference>
<proteinExistence type="predicted"/>
<dbReference type="GO" id="GO:0003677">
    <property type="term" value="F:DNA binding"/>
    <property type="evidence" value="ECO:0007669"/>
    <property type="project" value="InterPro"/>
</dbReference>
<dbReference type="Gene3D" id="1.10.1220.10">
    <property type="entry name" value="Met repressor-like"/>
    <property type="match status" value="1"/>
</dbReference>
<evidence type="ECO:0000313" key="2">
    <source>
        <dbReference type="EMBL" id="PTD24421.1"/>
    </source>
</evidence>
<dbReference type="SUPFAM" id="SSF47598">
    <property type="entry name" value="Ribbon-helix-helix"/>
    <property type="match status" value="1"/>
</dbReference>
<dbReference type="RefSeq" id="WP_107394502.1">
    <property type="nucleotide sequence ID" value="NZ_PHHF01000032.1"/>
</dbReference>
<comment type="caution">
    <text evidence="2">The sequence shown here is derived from an EMBL/GenBank/DDBJ whole genome shotgun (WGS) entry which is preliminary data.</text>
</comment>
<organism evidence="2 3">
    <name type="scientific">Edaphosphingomonas fennica</name>
    <dbReference type="NCBI Taxonomy" id="114404"/>
    <lineage>
        <taxon>Bacteria</taxon>
        <taxon>Pseudomonadati</taxon>
        <taxon>Pseudomonadota</taxon>
        <taxon>Alphaproteobacteria</taxon>
        <taxon>Sphingomonadales</taxon>
        <taxon>Rhizorhabdaceae</taxon>
        <taxon>Edaphosphingomonas</taxon>
    </lineage>
</organism>
<dbReference type="AlphaFoldDB" id="A0A2T4I4J6"/>
<dbReference type="Pfam" id="PF03869">
    <property type="entry name" value="Arc"/>
    <property type="match status" value="1"/>
</dbReference>
<name>A0A2T4I4J6_9SPHN</name>
<accession>A0A2T4I4J6</accession>
<protein>
    <recommendedName>
        <fullName evidence="1">Arc-like DNA binding domain-containing protein</fullName>
    </recommendedName>
</protein>
<gene>
    <name evidence="2" type="ORF">CV103_07365</name>
</gene>
<dbReference type="EMBL" id="PHHF01000032">
    <property type="protein sequence ID" value="PTD24421.1"/>
    <property type="molecule type" value="Genomic_DNA"/>
</dbReference>